<name>A0A835M6Y6_9MAGN</name>
<comment type="caution">
    <text evidence="2">The sequence shown here is derived from an EMBL/GenBank/DDBJ whole genome shotgun (WGS) entry which is preliminary data.</text>
</comment>
<dbReference type="SUPFAM" id="SSF117281">
    <property type="entry name" value="Kelch motif"/>
    <property type="match status" value="1"/>
</dbReference>
<protein>
    <recommendedName>
        <fullName evidence="1">FKB95-like N-terminal Kelch domain-containing protein</fullName>
    </recommendedName>
</protein>
<dbReference type="Proteomes" id="UP000631114">
    <property type="component" value="Unassembled WGS sequence"/>
</dbReference>
<dbReference type="Pfam" id="PF25210">
    <property type="entry name" value="Kelch_FKB95"/>
    <property type="match status" value="1"/>
</dbReference>
<sequence length="337" mass="37709">MGKNKYRDDDSYYLELENAVKSIKKSPELVISPSPYPSKGTDCRSRNVTTSLPLVSNIGAASAALGSKIYMVGGDYNRKWPWEVSSEVFSLDTRNSNGVWQKERSCMMGKRSFTNAVATRGKMYVFGTATDRPTPKLWAEVFDPALDTWSSLPDPPPELMGTFHSPFTAVVDNGKKILLGVVDVGLFSFHVISETWKRISNTPLFNLSRWFSTAATLDDVLYTCSGDRVFAYDLVGEEWFKEPVHGIGIASFSVLPRSEINGGLVVESGNKTLCVVWSDYEWNEKEETGIKMIRCVKFRVTRVENSEGQHYLRAHVECRSAYLSGDTTSSLYDCFAL</sequence>
<dbReference type="OrthoDB" id="45365at2759"/>
<dbReference type="AlphaFoldDB" id="A0A835M6Y6"/>
<evidence type="ECO:0000313" key="2">
    <source>
        <dbReference type="EMBL" id="KAF9621998.1"/>
    </source>
</evidence>
<keyword evidence="3" id="KW-1185">Reference proteome</keyword>
<dbReference type="PANTHER" id="PTHR24414">
    <property type="entry name" value="F-BOX/KELCH-REPEAT PROTEIN SKIP4"/>
    <property type="match status" value="1"/>
</dbReference>
<proteinExistence type="predicted"/>
<dbReference type="Gene3D" id="2.120.10.80">
    <property type="entry name" value="Kelch-type beta propeller"/>
    <property type="match status" value="1"/>
</dbReference>
<gene>
    <name evidence="2" type="ORF">IFM89_029218</name>
</gene>
<accession>A0A835M6Y6</accession>
<dbReference type="InterPro" id="IPR050354">
    <property type="entry name" value="F-box/kelch-repeat_ARATH"/>
</dbReference>
<reference evidence="2 3" key="1">
    <citation type="submission" date="2020-10" db="EMBL/GenBank/DDBJ databases">
        <title>The Coptis chinensis genome and diversification of protoberbering-type alkaloids.</title>
        <authorList>
            <person name="Wang B."/>
            <person name="Shu S."/>
            <person name="Song C."/>
            <person name="Liu Y."/>
        </authorList>
    </citation>
    <scope>NUCLEOTIDE SEQUENCE [LARGE SCALE GENOMIC DNA]</scope>
    <source>
        <strain evidence="2">HL-2020</strain>
        <tissue evidence="2">Leaf</tissue>
    </source>
</reference>
<evidence type="ECO:0000259" key="1">
    <source>
        <dbReference type="Pfam" id="PF25210"/>
    </source>
</evidence>
<organism evidence="2 3">
    <name type="scientific">Coptis chinensis</name>
    <dbReference type="NCBI Taxonomy" id="261450"/>
    <lineage>
        <taxon>Eukaryota</taxon>
        <taxon>Viridiplantae</taxon>
        <taxon>Streptophyta</taxon>
        <taxon>Embryophyta</taxon>
        <taxon>Tracheophyta</taxon>
        <taxon>Spermatophyta</taxon>
        <taxon>Magnoliopsida</taxon>
        <taxon>Ranunculales</taxon>
        <taxon>Ranunculaceae</taxon>
        <taxon>Coptidoideae</taxon>
        <taxon>Coptis</taxon>
    </lineage>
</organism>
<feature type="domain" description="FKB95-like N-terminal Kelch" evidence="1">
    <location>
        <begin position="55"/>
        <end position="307"/>
    </location>
</feature>
<dbReference type="PANTHER" id="PTHR24414:SF199">
    <property type="entry name" value="F-BOX_KELCH-REPEAT PROTEIN SKIP6-LIKE"/>
    <property type="match status" value="1"/>
</dbReference>
<dbReference type="InterPro" id="IPR015915">
    <property type="entry name" value="Kelch-typ_b-propeller"/>
</dbReference>
<dbReference type="InterPro" id="IPR057499">
    <property type="entry name" value="Kelch_FKB95"/>
</dbReference>
<dbReference type="EMBL" id="JADFTS010000002">
    <property type="protein sequence ID" value="KAF9621998.1"/>
    <property type="molecule type" value="Genomic_DNA"/>
</dbReference>
<evidence type="ECO:0000313" key="3">
    <source>
        <dbReference type="Proteomes" id="UP000631114"/>
    </source>
</evidence>